<evidence type="ECO:0000313" key="4">
    <source>
        <dbReference type="Proteomes" id="UP000638648"/>
    </source>
</evidence>
<keyword evidence="2" id="KW-1133">Transmembrane helix</keyword>
<keyword evidence="2" id="KW-0472">Membrane</keyword>
<evidence type="ECO:0000313" key="3">
    <source>
        <dbReference type="EMBL" id="MBE1610872.1"/>
    </source>
</evidence>
<feature type="transmembrane region" description="Helical" evidence="2">
    <location>
        <begin position="271"/>
        <end position="289"/>
    </location>
</feature>
<feature type="region of interest" description="Disordered" evidence="1">
    <location>
        <begin position="106"/>
        <end position="141"/>
    </location>
</feature>
<evidence type="ECO:0000256" key="1">
    <source>
        <dbReference type="SAM" id="MobiDB-lite"/>
    </source>
</evidence>
<dbReference type="EMBL" id="JADBEM010000001">
    <property type="protein sequence ID" value="MBE1610872.1"/>
    <property type="molecule type" value="Genomic_DNA"/>
</dbReference>
<gene>
    <name evidence="3" type="ORF">HEB94_007720</name>
</gene>
<feature type="region of interest" description="Disordered" evidence="1">
    <location>
        <begin position="174"/>
        <end position="238"/>
    </location>
</feature>
<name>A0A927N8F5_9ACTN</name>
<keyword evidence="2" id="KW-0812">Transmembrane</keyword>
<feature type="transmembrane region" description="Helical" evidence="2">
    <location>
        <begin position="246"/>
        <end position="265"/>
    </location>
</feature>
<keyword evidence="4" id="KW-1185">Reference proteome</keyword>
<evidence type="ECO:0000256" key="2">
    <source>
        <dbReference type="SAM" id="Phobius"/>
    </source>
</evidence>
<dbReference type="Proteomes" id="UP000638648">
    <property type="component" value="Unassembled WGS sequence"/>
</dbReference>
<feature type="compositionally biased region" description="Basic and acidic residues" evidence="1">
    <location>
        <begin position="215"/>
        <end position="229"/>
    </location>
</feature>
<reference evidence="3" key="1">
    <citation type="submission" date="2020-10" db="EMBL/GenBank/DDBJ databases">
        <title>Sequencing the genomes of 1000 actinobacteria strains.</title>
        <authorList>
            <person name="Klenk H.-P."/>
        </authorList>
    </citation>
    <scope>NUCLEOTIDE SEQUENCE</scope>
    <source>
        <strain evidence="3">DSM 45354</strain>
    </source>
</reference>
<feature type="compositionally biased region" description="Basic and acidic residues" evidence="1">
    <location>
        <begin position="111"/>
        <end position="125"/>
    </location>
</feature>
<accession>A0A927N8F5</accession>
<organism evidence="3 4">
    <name type="scientific">Actinopolymorpha pittospori</name>
    <dbReference type="NCBI Taxonomy" id="648752"/>
    <lineage>
        <taxon>Bacteria</taxon>
        <taxon>Bacillati</taxon>
        <taxon>Actinomycetota</taxon>
        <taxon>Actinomycetes</taxon>
        <taxon>Propionibacteriales</taxon>
        <taxon>Actinopolymorphaceae</taxon>
        <taxon>Actinopolymorpha</taxon>
    </lineage>
</organism>
<evidence type="ECO:0008006" key="5">
    <source>
        <dbReference type="Google" id="ProtNLM"/>
    </source>
</evidence>
<protein>
    <recommendedName>
        <fullName evidence="5">DUF308 domain-containing protein</fullName>
    </recommendedName>
</protein>
<dbReference type="AlphaFoldDB" id="A0A927N8F5"/>
<comment type="caution">
    <text evidence="3">The sequence shown here is derived from an EMBL/GenBank/DDBJ whole genome shotgun (WGS) entry which is preliminary data.</text>
</comment>
<dbReference type="RefSeq" id="WP_192754174.1">
    <property type="nucleotide sequence ID" value="NZ_BAABJL010000250.1"/>
</dbReference>
<sequence length="304" mass="31858">MRDNGLQAESYVAIADLDPEVADAMLVILAGAEVAAYADPCQPVTGPCLEIRVPATPCDRLYVDERAEDRARALLNEQLPRLRGEIADTEPDGSADFEIRVETVEALEGDPDGRTDGVEPDRDTSDAAAGTPEADADPSRMATFDEERAWADIVAGYDRTPDDAVPRWPALEDIGEDDAAGRGRAGSNDADGSGGGARRRDSGATGDDPESGGGEDTREKPPAGTEDRFVPPPPPPLPQLDTVARVGWAALLGGPVLLLLAAVASSYVPSWFTALGVVAFIAGFLTLVLRMKGGPPDDEDGAIV</sequence>
<proteinExistence type="predicted"/>